<proteinExistence type="inferred from homology"/>
<dbReference type="CDD" id="cd00473">
    <property type="entry name" value="bS6"/>
    <property type="match status" value="1"/>
</dbReference>
<comment type="similarity">
    <text evidence="1 4">Belongs to the bacterial ribosomal protein bS6 family.</text>
</comment>
<evidence type="ECO:0000256" key="3">
    <source>
        <dbReference type="ARBA" id="ARBA00035294"/>
    </source>
</evidence>
<reference evidence="5 6" key="1">
    <citation type="submission" date="2020-10" db="EMBL/GenBank/DDBJ databases">
        <authorList>
            <person name="Castelo-Branco R."/>
            <person name="Eusebio N."/>
            <person name="Adriana R."/>
            <person name="Vieira A."/>
            <person name="Brugerolle De Fraissinette N."/>
            <person name="Rezende De Castro R."/>
            <person name="Schneider M.P."/>
            <person name="Vasconcelos V."/>
            <person name="Leao P.N."/>
        </authorList>
    </citation>
    <scope>NUCLEOTIDE SEQUENCE [LARGE SCALE GENOMIC DNA]</scope>
    <source>
        <strain evidence="5 6">LEGE 00250</strain>
    </source>
</reference>
<dbReference type="InterPro" id="IPR020814">
    <property type="entry name" value="Ribosomal_S6_plastid/chlpt"/>
</dbReference>
<protein>
    <recommendedName>
        <fullName evidence="3 4">Small ribosomal subunit protein bS6</fullName>
    </recommendedName>
</protein>
<evidence type="ECO:0000313" key="5">
    <source>
        <dbReference type="EMBL" id="MBE9234801.1"/>
    </source>
</evidence>
<evidence type="ECO:0000256" key="2">
    <source>
        <dbReference type="ARBA" id="ARBA00035104"/>
    </source>
</evidence>
<dbReference type="InterPro" id="IPR035980">
    <property type="entry name" value="Ribosomal_bS6_sf"/>
</dbReference>
<dbReference type="Proteomes" id="UP000606776">
    <property type="component" value="Unassembled WGS sequence"/>
</dbReference>
<dbReference type="PANTHER" id="PTHR21011">
    <property type="entry name" value="MITOCHONDRIAL 28S RIBOSOMAL PROTEIN S6"/>
    <property type="match status" value="1"/>
</dbReference>
<dbReference type="Gene3D" id="3.30.70.60">
    <property type="match status" value="1"/>
</dbReference>
<keyword evidence="4" id="KW-0687">Ribonucleoprotein</keyword>
<comment type="function">
    <text evidence="2 4">Binds together with bS18 to 16S ribosomal RNA.</text>
</comment>
<keyword evidence="6" id="KW-1185">Reference proteome</keyword>
<dbReference type="NCBIfam" id="TIGR00166">
    <property type="entry name" value="S6"/>
    <property type="match status" value="1"/>
</dbReference>
<dbReference type="Pfam" id="PF01250">
    <property type="entry name" value="Ribosomal_S6"/>
    <property type="match status" value="1"/>
</dbReference>
<organism evidence="5 6">
    <name type="scientific">Sphaerospermopsis aphanizomenoides LEGE 00250</name>
    <dbReference type="NCBI Taxonomy" id="2777972"/>
    <lineage>
        <taxon>Bacteria</taxon>
        <taxon>Bacillati</taxon>
        <taxon>Cyanobacteriota</taxon>
        <taxon>Cyanophyceae</taxon>
        <taxon>Nostocales</taxon>
        <taxon>Aphanizomenonaceae</taxon>
        <taxon>Sphaerospermopsis</taxon>
        <taxon>Sphaerospermopsis aphanizomenoides</taxon>
    </lineage>
</organism>
<dbReference type="InterPro" id="IPR000529">
    <property type="entry name" value="Ribosomal_bS6"/>
</dbReference>
<dbReference type="HAMAP" id="MF_00360">
    <property type="entry name" value="Ribosomal_bS6"/>
    <property type="match status" value="1"/>
</dbReference>
<sequence>MNRYYYQTLCIINPALSEQEVAQTIQKYSDLIAEHGGTEIKYNNLGKKLVAYPFIKKGQGILIKTHAQKYSKQVAGIYIQIQYLADSKKVGSITRKLRANKEVLRCLIIKLKSNNNDKRDEENDEQPPALSPEERKRIKEENINYLNRTVDQKVELYSFIYVRLYFLRRKNNKLRNRLVKIGLH</sequence>
<dbReference type="EMBL" id="JADEWB010000005">
    <property type="protein sequence ID" value="MBE9234801.1"/>
    <property type="molecule type" value="Genomic_DNA"/>
</dbReference>
<comment type="caution">
    <text evidence="5">The sequence shown here is derived from an EMBL/GenBank/DDBJ whole genome shotgun (WGS) entry which is preliminary data.</text>
</comment>
<keyword evidence="4" id="KW-0694">RNA-binding</keyword>
<keyword evidence="4" id="KW-0699">rRNA-binding</keyword>
<dbReference type="InterPro" id="IPR014717">
    <property type="entry name" value="Transl_elong_EF1B/ribsomal_bS6"/>
</dbReference>
<dbReference type="PANTHER" id="PTHR21011:SF1">
    <property type="entry name" value="SMALL RIBOSOMAL SUBUNIT PROTEIN BS6M"/>
    <property type="match status" value="1"/>
</dbReference>
<evidence type="ECO:0000313" key="6">
    <source>
        <dbReference type="Proteomes" id="UP000606776"/>
    </source>
</evidence>
<evidence type="ECO:0000256" key="1">
    <source>
        <dbReference type="ARBA" id="ARBA00009512"/>
    </source>
</evidence>
<evidence type="ECO:0000256" key="4">
    <source>
        <dbReference type="HAMAP-Rule" id="MF_00360"/>
    </source>
</evidence>
<gene>
    <name evidence="4 5" type="primary">rpsF</name>
    <name evidence="4" type="synonym">rps6</name>
    <name evidence="5" type="ORF">IQ227_01785</name>
</gene>
<dbReference type="SUPFAM" id="SSF54995">
    <property type="entry name" value="Ribosomal protein S6"/>
    <property type="match status" value="1"/>
</dbReference>
<dbReference type="GO" id="GO:0005840">
    <property type="term" value="C:ribosome"/>
    <property type="evidence" value="ECO:0007669"/>
    <property type="project" value="UniProtKB-KW"/>
</dbReference>
<keyword evidence="4 5" id="KW-0689">Ribosomal protein</keyword>
<accession>A0ABR9V8I2</accession>
<name>A0ABR9V8I2_9CYAN</name>
<dbReference type="RefSeq" id="WP_193941464.1">
    <property type="nucleotide sequence ID" value="NZ_JADEWB010000005.1"/>
</dbReference>